<evidence type="ECO:0000256" key="3">
    <source>
        <dbReference type="ARBA" id="ARBA00022475"/>
    </source>
</evidence>
<reference evidence="11 12" key="1">
    <citation type="journal article" date="2016" name="Int. J. Syst. Evol. Microbiol.">
        <title>Tessaracoccus flavus sp. nov., isolated from the drainage system of a lindane-producing factory.</title>
        <authorList>
            <person name="Kumari R."/>
            <person name="Singh P."/>
            <person name="Schumann P."/>
            <person name="Lal R."/>
        </authorList>
    </citation>
    <scope>NUCLEOTIDE SEQUENCE [LARGE SCALE GENOMIC DNA]</scope>
    <source>
        <strain evidence="11 12">RP1T</strain>
    </source>
</reference>
<keyword evidence="9" id="KW-0472">Membrane</keyword>
<evidence type="ECO:0000256" key="2">
    <source>
        <dbReference type="ARBA" id="ARBA00022448"/>
    </source>
</evidence>
<proteinExistence type="predicted"/>
<name>A0A1Q2CIJ6_9ACTN</name>
<dbReference type="KEGG" id="tfl:RPIT_01450"/>
<keyword evidence="7" id="KW-0408">Iron</keyword>
<dbReference type="InterPro" id="IPR027417">
    <property type="entry name" value="P-loop_NTPase"/>
</dbReference>
<sequence>MRELSPRDGASWDERGWPYRIPAVRQVLREGLALGQATVLVGENGSGKSTLVEALAEGYGLNPEGGSTGAMHSTRRTESDLSAQLQVVRGGGASKGGYFLRAETMHSFYSYLEDVGMASFHTRSHGEGFVELIETRCFGPGGPRPGLYLFDEVESALSFNSSLRVLATLMDLLAEPGAQIVLATHSPVLAALPGATILELDGDGLHETAWGDLEAVISERYFLADPERFLRHLR</sequence>
<keyword evidence="2" id="KW-0813">Transport</keyword>
<evidence type="ECO:0000313" key="11">
    <source>
        <dbReference type="EMBL" id="AQP45956.1"/>
    </source>
</evidence>
<dbReference type="InterPro" id="IPR051535">
    <property type="entry name" value="Siderophore_ABC-ATPase"/>
</dbReference>
<evidence type="ECO:0000256" key="8">
    <source>
        <dbReference type="ARBA" id="ARBA00023065"/>
    </source>
</evidence>
<keyword evidence="5" id="KW-0547">Nucleotide-binding</keyword>
<gene>
    <name evidence="11" type="ORF">RPIT_01450</name>
</gene>
<dbReference type="GO" id="GO:0006826">
    <property type="term" value="P:iron ion transport"/>
    <property type="evidence" value="ECO:0007669"/>
    <property type="project" value="UniProtKB-KW"/>
</dbReference>
<accession>A0A1Q2CIJ6</accession>
<keyword evidence="3" id="KW-1003">Cell membrane</keyword>
<evidence type="ECO:0000256" key="7">
    <source>
        <dbReference type="ARBA" id="ARBA00023004"/>
    </source>
</evidence>
<evidence type="ECO:0000256" key="1">
    <source>
        <dbReference type="ARBA" id="ARBA00004202"/>
    </source>
</evidence>
<dbReference type="SUPFAM" id="SSF52540">
    <property type="entry name" value="P-loop containing nucleoside triphosphate hydrolases"/>
    <property type="match status" value="1"/>
</dbReference>
<dbReference type="PANTHER" id="PTHR42771:SF2">
    <property type="entry name" value="IRON(3+)-HYDROXAMATE IMPORT ATP-BINDING PROTEIN FHUC"/>
    <property type="match status" value="1"/>
</dbReference>
<dbReference type="InterPro" id="IPR003959">
    <property type="entry name" value="ATPase_AAA_core"/>
</dbReference>
<protein>
    <submittedName>
        <fullName evidence="11">AAA family ATPase</fullName>
    </submittedName>
</protein>
<dbReference type="GO" id="GO:0005886">
    <property type="term" value="C:plasma membrane"/>
    <property type="evidence" value="ECO:0007669"/>
    <property type="project" value="UniProtKB-SubCell"/>
</dbReference>
<dbReference type="CDD" id="cd00267">
    <property type="entry name" value="ABC_ATPase"/>
    <property type="match status" value="1"/>
</dbReference>
<keyword evidence="8" id="KW-0406">Ion transport</keyword>
<comment type="subcellular location">
    <subcellularLocation>
        <location evidence="1">Cell membrane</location>
        <topology evidence="1">Peripheral membrane protein</topology>
    </subcellularLocation>
</comment>
<dbReference type="GO" id="GO:0016887">
    <property type="term" value="F:ATP hydrolysis activity"/>
    <property type="evidence" value="ECO:0007669"/>
    <property type="project" value="InterPro"/>
</dbReference>
<feature type="domain" description="AAA+ ATPase" evidence="10">
    <location>
        <begin position="34"/>
        <end position="205"/>
    </location>
</feature>
<dbReference type="Pfam" id="PF13304">
    <property type="entry name" value="AAA_21"/>
    <property type="match status" value="1"/>
</dbReference>
<organism evidence="11 12">
    <name type="scientific">Tessaracoccus flavus</name>
    <dbReference type="NCBI Taxonomy" id="1610493"/>
    <lineage>
        <taxon>Bacteria</taxon>
        <taxon>Bacillati</taxon>
        <taxon>Actinomycetota</taxon>
        <taxon>Actinomycetes</taxon>
        <taxon>Propionibacteriales</taxon>
        <taxon>Propionibacteriaceae</taxon>
        <taxon>Tessaracoccus</taxon>
    </lineage>
</organism>
<dbReference type="STRING" id="1610493.RPIT_01450"/>
<dbReference type="Proteomes" id="UP000188324">
    <property type="component" value="Chromosome"/>
</dbReference>
<dbReference type="InterPro" id="IPR003439">
    <property type="entry name" value="ABC_transporter-like_ATP-bd"/>
</dbReference>
<dbReference type="Gene3D" id="3.40.50.300">
    <property type="entry name" value="P-loop containing nucleotide triphosphate hydrolases"/>
    <property type="match status" value="2"/>
</dbReference>
<dbReference type="PANTHER" id="PTHR42771">
    <property type="entry name" value="IRON(3+)-HYDROXAMATE IMPORT ATP-BINDING PROTEIN FHUC"/>
    <property type="match status" value="1"/>
</dbReference>
<dbReference type="GO" id="GO:0005524">
    <property type="term" value="F:ATP binding"/>
    <property type="evidence" value="ECO:0007669"/>
    <property type="project" value="UniProtKB-KW"/>
</dbReference>
<evidence type="ECO:0000313" key="12">
    <source>
        <dbReference type="Proteomes" id="UP000188324"/>
    </source>
</evidence>
<evidence type="ECO:0000256" key="4">
    <source>
        <dbReference type="ARBA" id="ARBA00022496"/>
    </source>
</evidence>
<dbReference type="SMART" id="SM00382">
    <property type="entry name" value="AAA"/>
    <property type="match status" value="1"/>
</dbReference>
<dbReference type="AlphaFoldDB" id="A0A1Q2CIJ6"/>
<evidence type="ECO:0000256" key="6">
    <source>
        <dbReference type="ARBA" id="ARBA00022840"/>
    </source>
</evidence>
<keyword evidence="6" id="KW-0067">ATP-binding</keyword>
<dbReference type="Pfam" id="PF00005">
    <property type="entry name" value="ABC_tran"/>
    <property type="match status" value="1"/>
</dbReference>
<evidence type="ECO:0000256" key="5">
    <source>
        <dbReference type="ARBA" id="ARBA00022741"/>
    </source>
</evidence>
<evidence type="ECO:0000259" key="10">
    <source>
        <dbReference type="SMART" id="SM00382"/>
    </source>
</evidence>
<keyword evidence="4" id="KW-0410">Iron transport</keyword>
<dbReference type="EMBL" id="CP019605">
    <property type="protein sequence ID" value="AQP45956.1"/>
    <property type="molecule type" value="Genomic_DNA"/>
</dbReference>
<evidence type="ECO:0000256" key="9">
    <source>
        <dbReference type="ARBA" id="ARBA00023136"/>
    </source>
</evidence>
<keyword evidence="12" id="KW-1185">Reference proteome</keyword>
<dbReference type="InterPro" id="IPR003593">
    <property type="entry name" value="AAA+_ATPase"/>
</dbReference>